<feature type="transmembrane region" description="Helical" evidence="10">
    <location>
        <begin position="21"/>
        <end position="44"/>
    </location>
</feature>
<evidence type="ECO:0000256" key="3">
    <source>
        <dbReference type="ARBA" id="ARBA00015395"/>
    </source>
</evidence>
<dbReference type="NCBIfam" id="NF002712">
    <property type="entry name" value="PRK02542.1"/>
    <property type="match status" value="1"/>
</dbReference>
<organism evidence="11">
    <name type="scientific">Eutreptiella gymnastica</name>
    <dbReference type="NCBI Taxonomy" id="73025"/>
    <lineage>
        <taxon>Eukaryota</taxon>
        <taxon>Discoba</taxon>
        <taxon>Euglenozoa</taxon>
        <taxon>Euglenida</taxon>
        <taxon>Spirocuta</taxon>
        <taxon>Euglenophyceae</taxon>
        <taxon>Eutreptiales</taxon>
        <taxon>Eutreptiaceae</taxon>
        <taxon>Eutreptiella</taxon>
    </lineage>
</organism>
<name>I0J3M5_9EUGL</name>
<comment type="subcellular location">
    <subcellularLocation>
        <location evidence="10">Cellular thylakoid membrane</location>
        <topology evidence="10">Multi-pass membrane protein</topology>
    </subcellularLocation>
    <subcellularLocation>
        <location evidence="9">Plastid thylakoid membrane</location>
        <topology evidence="9">Multi-pass membrane protein</topology>
    </subcellularLocation>
</comment>
<evidence type="ECO:0000256" key="9">
    <source>
        <dbReference type="ARBA" id="ARBA00046286"/>
    </source>
</evidence>
<feature type="transmembrane region" description="Helical" evidence="10">
    <location>
        <begin position="64"/>
        <end position="86"/>
    </location>
</feature>
<dbReference type="GeneID" id="12354980"/>
<accession>I0J3M5</accession>
<geneLocation type="plastid" evidence="11"/>
<evidence type="ECO:0000256" key="5">
    <source>
        <dbReference type="ARBA" id="ARBA00022692"/>
    </source>
</evidence>
<reference evidence="11" key="1">
    <citation type="journal article" date="2012" name="PLoS ONE">
        <title>The plastid genome of eutreptiella provides a window into the process of secondary endosymbiosis of plastid in euglenids.</title>
        <authorList>
            <person name="Hrda S."/>
            <person name="Fousek J."/>
            <person name="Szabova J."/>
            <person name="Hampl V."/>
            <person name="Vlcek C."/>
        </authorList>
    </citation>
    <scope>NUCLEOTIDE SEQUENCE</scope>
    <source>
        <strain evidence="11">K-0333</strain>
    </source>
</reference>
<dbReference type="HAMAP" id="MF_00437">
    <property type="entry name" value="Ycf4"/>
    <property type="match status" value="1"/>
</dbReference>
<dbReference type="GO" id="GO:0015979">
    <property type="term" value="P:photosynthesis"/>
    <property type="evidence" value="ECO:0007669"/>
    <property type="project" value="UniProtKB-UniRule"/>
</dbReference>
<evidence type="ECO:0000256" key="1">
    <source>
        <dbReference type="ARBA" id="ARBA00002862"/>
    </source>
</evidence>
<keyword evidence="7 10" id="KW-0793">Thylakoid</keyword>
<proteinExistence type="inferred from homology"/>
<dbReference type="InterPro" id="IPR003359">
    <property type="entry name" value="PSI_Ycf4_assembly"/>
</dbReference>
<comment type="function">
    <text evidence="1 10">Seems to be required for the assembly of the photosystem I complex.</text>
</comment>
<evidence type="ECO:0000256" key="4">
    <source>
        <dbReference type="ARBA" id="ARBA00022531"/>
    </source>
</evidence>
<evidence type="ECO:0000256" key="8">
    <source>
        <dbReference type="ARBA" id="ARBA00023136"/>
    </source>
</evidence>
<dbReference type="AlphaFoldDB" id="I0J3M5"/>
<dbReference type="EMBL" id="HE605038">
    <property type="protein sequence ID" value="CCE26498.1"/>
    <property type="molecule type" value="Genomic_DNA"/>
</dbReference>
<gene>
    <name evidence="10 11" type="primary">ycf4</name>
</gene>
<keyword evidence="8 10" id="KW-0472">Membrane</keyword>
<dbReference type="PANTHER" id="PTHR33288">
    <property type="match status" value="1"/>
</dbReference>
<protein>
    <recommendedName>
        <fullName evidence="3 10">Photosystem I assembly protein Ycf4</fullName>
    </recommendedName>
</protein>
<evidence type="ECO:0000256" key="6">
    <source>
        <dbReference type="ARBA" id="ARBA00022989"/>
    </source>
</evidence>
<evidence type="ECO:0000256" key="2">
    <source>
        <dbReference type="ARBA" id="ARBA00008198"/>
    </source>
</evidence>
<sequence>MNYLSDNILYEKILGSRRPSNYFWAITILVGASGFLIVGISSYLDTNLLPFLNSDGIVFFPQGLVMSFYGILGILISFYQWLVIFWKVGEGFNEFDKNKGTMRLFRWGFPGKDREIDIVYPLTDVQSIKVDIKEGLNPSRVIYVTIKGKPDIPLTQVGAPMALSDIEEVAAKLASFLKISIEGL</sequence>
<dbReference type="RefSeq" id="YP_006234210.1">
    <property type="nucleotide sequence ID" value="NC_017754.2"/>
</dbReference>
<keyword evidence="5 10" id="KW-0812">Transmembrane</keyword>
<keyword evidence="11" id="KW-0934">Plastid</keyword>
<dbReference type="GO" id="GO:0055035">
    <property type="term" value="C:plastid thylakoid membrane"/>
    <property type="evidence" value="ECO:0007669"/>
    <property type="project" value="UniProtKB-SubCell"/>
</dbReference>
<evidence type="ECO:0000256" key="10">
    <source>
        <dbReference type="HAMAP-Rule" id="MF_00437"/>
    </source>
</evidence>
<dbReference type="PANTHER" id="PTHR33288:SF4">
    <property type="entry name" value="PHOTOSYSTEM I ASSEMBLY PROTEIN YCF4"/>
    <property type="match status" value="1"/>
</dbReference>
<keyword evidence="6 10" id="KW-1133">Transmembrane helix</keyword>
<evidence type="ECO:0000256" key="7">
    <source>
        <dbReference type="ARBA" id="ARBA00023078"/>
    </source>
</evidence>
<comment type="similarity">
    <text evidence="2 10">Belongs to the Ycf4 family.</text>
</comment>
<evidence type="ECO:0000313" key="11">
    <source>
        <dbReference type="EMBL" id="CCE26498.1"/>
    </source>
</evidence>
<dbReference type="GO" id="GO:0009522">
    <property type="term" value="C:photosystem I"/>
    <property type="evidence" value="ECO:0007669"/>
    <property type="project" value="InterPro"/>
</dbReference>
<keyword evidence="4 10" id="KW-0602">Photosynthesis</keyword>
<dbReference type="Pfam" id="PF02392">
    <property type="entry name" value="Ycf4"/>
    <property type="match status" value="1"/>
</dbReference>